<keyword evidence="1" id="KW-0812">Transmembrane</keyword>
<accession>A0A4S8PGE4</accession>
<sequence>MPTNFLGVVYYLALLVPGFLYMVGRERHGPERKLDGFRQAANVVFVSVMSELTVLIGLSWFWIPRLNERKLLTDTASYWKEDPVRLLSFYLIGLFLASCLAYLASLPHARRVLNRILDWLTPPAFRIEDREDVHPSITSVWWRLFHHSPEAILKNYNGTTISWWKFWTWFKSQDRRSVLTLVLLVLDSGTQVQGYVDTFNPDSHDIPDRDIILRQPILRRASEEAEWVELPSEYASFGRGAIVEMYVQYFEKELGGWRPPVQLFLLGTWDLRLWSLWSWWGLSRQTRPYRLGAPLLVIIPTAHRAHATRCAATQVVGFRDNLIFPSFLVRQR</sequence>
<feature type="transmembrane region" description="Helical" evidence="1">
    <location>
        <begin position="6"/>
        <end position="23"/>
    </location>
</feature>
<comment type="caution">
    <text evidence="2">The sequence shown here is derived from an EMBL/GenBank/DDBJ whole genome shotgun (WGS) entry which is preliminary data.</text>
</comment>
<keyword evidence="1" id="KW-0472">Membrane</keyword>
<keyword evidence="3" id="KW-1185">Reference proteome</keyword>
<protein>
    <submittedName>
        <fullName evidence="2">Uncharacterized protein</fullName>
    </submittedName>
</protein>
<dbReference type="InterPro" id="IPR045919">
    <property type="entry name" value="DUF6338"/>
</dbReference>
<dbReference type="RefSeq" id="WP_136529486.1">
    <property type="nucleotide sequence ID" value="NZ_STGX01000006.1"/>
</dbReference>
<evidence type="ECO:0000313" key="3">
    <source>
        <dbReference type="Proteomes" id="UP000305792"/>
    </source>
</evidence>
<dbReference type="AlphaFoldDB" id="A0A4S8PGE4"/>
<dbReference type="OrthoDB" id="5126157at2"/>
<feature type="transmembrane region" description="Helical" evidence="1">
    <location>
        <begin position="43"/>
        <end position="63"/>
    </location>
</feature>
<proteinExistence type="predicted"/>
<feature type="transmembrane region" description="Helical" evidence="1">
    <location>
        <begin position="83"/>
        <end position="105"/>
    </location>
</feature>
<evidence type="ECO:0000256" key="1">
    <source>
        <dbReference type="SAM" id="Phobius"/>
    </source>
</evidence>
<evidence type="ECO:0000313" key="2">
    <source>
        <dbReference type="EMBL" id="THV28991.1"/>
    </source>
</evidence>
<reference evidence="2 3" key="1">
    <citation type="journal article" date="2018" name="Int. J. Syst. Evol. Microbiol.">
        <title>Glycomyces paridis sp. nov., isolated from the medicinal plant Paris polyphylla.</title>
        <authorList>
            <person name="Fang X.M."/>
            <person name="Bai J.L."/>
            <person name="Su J."/>
            <person name="Zhao L.L."/>
            <person name="Liu H.Y."/>
            <person name="Ma B.P."/>
            <person name="Zhang Y.Q."/>
            <person name="Yu L.Y."/>
        </authorList>
    </citation>
    <scope>NUCLEOTIDE SEQUENCE [LARGE SCALE GENOMIC DNA]</scope>
    <source>
        <strain evidence="2 3">CPCC 204357</strain>
    </source>
</reference>
<gene>
    <name evidence="2" type="ORF">E9998_09570</name>
</gene>
<organism evidence="2 3">
    <name type="scientific">Glycomyces paridis</name>
    <dbReference type="NCBI Taxonomy" id="2126555"/>
    <lineage>
        <taxon>Bacteria</taxon>
        <taxon>Bacillati</taxon>
        <taxon>Actinomycetota</taxon>
        <taxon>Actinomycetes</taxon>
        <taxon>Glycomycetales</taxon>
        <taxon>Glycomycetaceae</taxon>
        <taxon>Glycomyces</taxon>
    </lineage>
</organism>
<dbReference type="Proteomes" id="UP000305792">
    <property type="component" value="Unassembled WGS sequence"/>
</dbReference>
<keyword evidence="1" id="KW-1133">Transmembrane helix</keyword>
<dbReference type="EMBL" id="STGX01000006">
    <property type="protein sequence ID" value="THV28991.1"/>
    <property type="molecule type" value="Genomic_DNA"/>
</dbReference>
<dbReference type="Pfam" id="PF19865">
    <property type="entry name" value="DUF6338"/>
    <property type="match status" value="1"/>
</dbReference>
<name>A0A4S8PGE4_9ACTN</name>